<evidence type="ECO:0000256" key="8">
    <source>
        <dbReference type="PIRSR" id="PIRSR001529-1"/>
    </source>
</evidence>
<gene>
    <name evidence="11" type="ORF">RUM43_007727</name>
</gene>
<dbReference type="EC" id="6.1.1.11" evidence="2"/>
<evidence type="ECO:0000256" key="4">
    <source>
        <dbReference type="ARBA" id="ARBA00022741"/>
    </source>
</evidence>
<evidence type="ECO:0000256" key="6">
    <source>
        <dbReference type="ARBA" id="ARBA00023146"/>
    </source>
</evidence>
<dbReference type="SUPFAM" id="SSF55681">
    <property type="entry name" value="Class II aaRS and biotin synthetases"/>
    <property type="match status" value="1"/>
</dbReference>
<proteinExistence type="inferred from homology"/>
<dbReference type="EMBL" id="JAWJWE010000003">
    <property type="protein sequence ID" value="KAK6639454.1"/>
    <property type="molecule type" value="Genomic_DNA"/>
</dbReference>
<dbReference type="NCBIfam" id="TIGR00414">
    <property type="entry name" value="serS"/>
    <property type="match status" value="1"/>
</dbReference>
<organism evidence="11 12">
    <name type="scientific">Polyplax serrata</name>
    <name type="common">Common mouse louse</name>
    <dbReference type="NCBI Taxonomy" id="468196"/>
    <lineage>
        <taxon>Eukaryota</taxon>
        <taxon>Metazoa</taxon>
        <taxon>Ecdysozoa</taxon>
        <taxon>Arthropoda</taxon>
        <taxon>Hexapoda</taxon>
        <taxon>Insecta</taxon>
        <taxon>Pterygota</taxon>
        <taxon>Neoptera</taxon>
        <taxon>Paraneoptera</taxon>
        <taxon>Psocodea</taxon>
        <taxon>Troctomorpha</taxon>
        <taxon>Phthiraptera</taxon>
        <taxon>Anoplura</taxon>
        <taxon>Polyplacidae</taxon>
        <taxon>Polyplax</taxon>
    </lineage>
</organism>
<keyword evidence="3" id="KW-0436">Ligase</keyword>
<evidence type="ECO:0000256" key="5">
    <source>
        <dbReference type="ARBA" id="ARBA00022840"/>
    </source>
</evidence>
<feature type="binding site" evidence="9">
    <location>
        <begin position="259"/>
        <end position="261"/>
    </location>
    <ligand>
        <name>ATP</name>
        <dbReference type="ChEBI" id="CHEBI:30616"/>
    </ligand>
</feature>
<evidence type="ECO:0000256" key="3">
    <source>
        <dbReference type="ARBA" id="ARBA00022598"/>
    </source>
</evidence>
<dbReference type="GO" id="GO:0005524">
    <property type="term" value="F:ATP binding"/>
    <property type="evidence" value="ECO:0007669"/>
    <property type="project" value="UniProtKB-KW"/>
</dbReference>
<feature type="binding site" evidence="8">
    <location>
        <position position="228"/>
    </location>
    <ligand>
        <name>L-serine</name>
        <dbReference type="ChEBI" id="CHEBI:33384"/>
    </ligand>
</feature>
<evidence type="ECO:0000256" key="1">
    <source>
        <dbReference type="ARBA" id="ARBA00010728"/>
    </source>
</evidence>
<keyword evidence="6" id="KW-0030">Aminoacyl-tRNA synthetase</keyword>
<dbReference type="InterPro" id="IPR002317">
    <property type="entry name" value="Ser-tRNA-ligase_type_1"/>
</dbReference>
<dbReference type="GO" id="GO:0006434">
    <property type="term" value="P:seryl-tRNA aminoacylation"/>
    <property type="evidence" value="ECO:0007669"/>
    <property type="project" value="InterPro"/>
</dbReference>
<reference evidence="11 12" key="1">
    <citation type="submission" date="2023-10" db="EMBL/GenBank/DDBJ databases">
        <title>Genomes of two closely related lineages of the louse Polyplax serrata with different host specificities.</title>
        <authorList>
            <person name="Martinu J."/>
            <person name="Tarabai H."/>
            <person name="Stefka J."/>
            <person name="Hypsa V."/>
        </authorList>
    </citation>
    <scope>NUCLEOTIDE SEQUENCE [LARGE SCALE GENOMIC DNA]</scope>
    <source>
        <strain evidence="11">HR10_N</strain>
    </source>
</reference>
<evidence type="ECO:0000256" key="2">
    <source>
        <dbReference type="ARBA" id="ARBA00012840"/>
    </source>
</evidence>
<feature type="binding site" evidence="8">
    <location>
        <position position="281"/>
    </location>
    <ligand>
        <name>L-serine</name>
        <dbReference type="ChEBI" id="CHEBI:33384"/>
    </ligand>
</feature>
<feature type="binding site" evidence="9">
    <location>
        <begin position="274"/>
        <end position="277"/>
    </location>
    <ligand>
        <name>ATP</name>
        <dbReference type="ChEBI" id="CHEBI:30616"/>
    </ligand>
</feature>
<evidence type="ECO:0000313" key="11">
    <source>
        <dbReference type="EMBL" id="KAK6639454.1"/>
    </source>
</evidence>
<dbReference type="PANTHER" id="PTHR11778">
    <property type="entry name" value="SERYL-TRNA SYNTHETASE"/>
    <property type="match status" value="1"/>
</dbReference>
<keyword evidence="5 9" id="KW-0067">ATP-binding</keyword>
<sequence>MYQRTLSRAIREFIELHTRTRPVSNKKPSRQNKIALAECEFDYEYITNPVNRKQIENNIKHRKNVGDINRLLELDDQFRAEKCPGKRETLWQSLLTEANSLPNKTHPTVQGYEGRPKVLKCSEHVVHSFLPKTFMELAKDLRLLRTEDLATVTGSRSYYFIGDLAELEFALIKFTISRLLKKNFNVVSVPDILPAEVLERCGMTQNSMQTQVYYLDETHGSNLCLSGTSEMALAALFSNTIFSSKELPTCVTAVSRCYRAEVSSIAEEKGIYRVHQFTKVEMFGISHPNESEQMMQNFVDIQEEMFSSLGLDYQILDMPMHELGASSYRKHDIEAWYPGKEMYGEISSCSNCTDYQSRRLNIKYKDGDKLRHVHTVNGTACAIPRMLMALFETHQQQNGNIRLPEPLRPFLNGKEEIQLQNVIPKLTSKVKESRKSSS</sequence>
<dbReference type="InterPro" id="IPR006195">
    <property type="entry name" value="aa-tRNA-synth_II"/>
</dbReference>
<dbReference type="Pfam" id="PF00587">
    <property type="entry name" value="tRNA-synt_2b"/>
    <property type="match status" value="1"/>
</dbReference>
<dbReference type="PRINTS" id="PR00981">
    <property type="entry name" value="TRNASYNTHSER"/>
</dbReference>
<feature type="binding site" evidence="8">
    <location>
        <position position="259"/>
    </location>
    <ligand>
        <name>L-serine</name>
        <dbReference type="ChEBI" id="CHEBI:33384"/>
    </ligand>
</feature>
<dbReference type="Proteomes" id="UP001372834">
    <property type="component" value="Unassembled WGS sequence"/>
</dbReference>
<feature type="site" description="Important for serine binding" evidence="8">
    <location>
        <position position="379"/>
    </location>
</feature>
<feature type="binding site" evidence="8">
    <location>
        <position position="377"/>
    </location>
    <ligand>
        <name>L-serine</name>
        <dbReference type="ChEBI" id="CHEBI:33384"/>
    </ligand>
</feature>
<dbReference type="InterPro" id="IPR045864">
    <property type="entry name" value="aa-tRNA-synth_II/BPL/LPL"/>
</dbReference>
<dbReference type="InterPro" id="IPR002314">
    <property type="entry name" value="aa-tRNA-synt_IIb"/>
</dbReference>
<dbReference type="AlphaFoldDB" id="A0AAN8S8S9"/>
<name>A0AAN8S8S9_POLSC</name>
<feature type="binding site" evidence="9">
    <location>
        <begin position="345"/>
        <end position="348"/>
    </location>
    <ligand>
        <name>ATP</name>
        <dbReference type="ChEBI" id="CHEBI:30616"/>
    </ligand>
</feature>
<dbReference type="PIRSF" id="PIRSF001529">
    <property type="entry name" value="Ser-tRNA-synth_IIa"/>
    <property type="match status" value="1"/>
</dbReference>
<feature type="domain" description="Aminoacyl-transfer RNA synthetases class-II family profile" evidence="10">
    <location>
        <begin position="171"/>
        <end position="404"/>
    </location>
</feature>
<evidence type="ECO:0000256" key="7">
    <source>
        <dbReference type="ARBA" id="ARBA00031113"/>
    </source>
</evidence>
<evidence type="ECO:0000256" key="9">
    <source>
        <dbReference type="PIRSR" id="PIRSR001529-2"/>
    </source>
</evidence>
<dbReference type="FunFam" id="3.30.930.10:FF:000078">
    <property type="entry name" value="Seryl-tRNA synthetase"/>
    <property type="match status" value="1"/>
</dbReference>
<accession>A0AAN8S8S9</accession>
<dbReference type="PROSITE" id="PS50862">
    <property type="entry name" value="AA_TRNA_LIGASE_II"/>
    <property type="match status" value="1"/>
</dbReference>
<dbReference type="Gene3D" id="3.30.930.10">
    <property type="entry name" value="Bira Bifunctional Protein, Domain 2"/>
    <property type="match status" value="1"/>
</dbReference>
<comment type="similarity">
    <text evidence="1">Belongs to the class-II aminoacyl-tRNA synthetase family. Type-1 seryl-tRNA synthetase subfamily.</text>
</comment>
<protein>
    <recommendedName>
        <fullName evidence="2">serine--tRNA ligase</fullName>
        <ecNumber evidence="2">6.1.1.11</ecNumber>
    </recommendedName>
    <alternativeName>
        <fullName evidence="7">Seryl-tRNA synthetase</fullName>
    </alternativeName>
</protein>
<evidence type="ECO:0000259" key="10">
    <source>
        <dbReference type="PROSITE" id="PS50862"/>
    </source>
</evidence>
<comment type="caution">
    <text evidence="11">The sequence shown here is derived from an EMBL/GenBank/DDBJ whole genome shotgun (WGS) entry which is preliminary data.</text>
</comment>
<keyword evidence="4" id="KW-0547">Nucleotide-binding</keyword>
<dbReference type="GO" id="GO:0004828">
    <property type="term" value="F:serine-tRNA ligase activity"/>
    <property type="evidence" value="ECO:0007669"/>
    <property type="project" value="UniProtKB-EC"/>
</dbReference>
<evidence type="ECO:0000313" key="12">
    <source>
        <dbReference type="Proteomes" id="UP001372834"/>
    </source>
</evidence>